<comment type="caution">
    <text evidence="4">The sequence shown here is derived from an EMBL/GenBank/DDBJ whole genome shotgun (WGS) entry which is preliminary data.</text>
</comment>
<evidence type="ECO:0000256" key="1">
    <source>
        <dbReference type="ARBA" id="ARBA00022741"/>
    </source>
</evidence>
<dbReference type="Pfam" id="PF12848">
    <property type="entry name" value="ABC_tran_Xtn"/>
    <property type="match status" value="1"/>
</dbReference>
<reference evidence="5" key="1">
    <citation type="journal article" date="2019" name="Int. J. Syst. Evol. Microbiol.">
        <title>The Global Catalogue of Microorganisms (GCM) 10K type strain sequencing project: providing services to taxonomists for standard genome sequencing and annotation.</title>
        <authorList>
            <consortium name="The Broad Institute Genomics Platform"/>
            <consortium name="The Broad Institute Genome Sequencing Center for Infectious Disease"/>
            <person name="Wu L."/>
            <person name="Ma J."/>
        </authorList>
    </citation>
    <scope>NUCLEOTIDE SEQUENCE [LARGE SCALE GENOMIC DNA]</scope>
    <source>
        <strain evidence="5">JCM 17926</strain>
    </source>
</reference>
<keyword evidence="2 4" id="KW-0067">ATP-binding</keyword>
<feature type="domain" description="ABC transporter" evidence="3">
    <location>
        <begin position="320"/>
        <end position="534"/>
    </location>
</feature>
<proteinExistence type="predicted"/>
<evidence type="ECO:0000259" key="3">
    <source>
        <dbReference type="PROSITE" id="PS50893"/>
    </source>
</evidence>
<dbReference type="Gene3D" id="3.40.50.300">
    <property type="entry name" value="P-loop containing nucleotide triphosphate hydrolases"/>
    <property type="match status" value="2"/>
</dbReference>
<dbReference type="InterPro" id="IPR032781">
    <property type="entry name" value="ABC_tran_Xtn"/>
</dbReference>
<dbReference type="PROSITE" id="PS50893">
    <property type="entry name" value="ABC_TRANSPORTER_2"/>
    <property type="match status" value="2"/>
</dbReference>
<dbReference type="RefSeq" id="WP_345163833.1">
    <property type="nucleotide sequence ID" value="NZ_BAABHC010000042.1"/>
</dbReference>
<dbReference type="EMBL" id="BAABHC010000042">
    <property type="protein sequence ID" value="GAA4445651.1"/>
    <property type="molecule type" value="Genomic_DNA"/>
</dbReference>
<evidence type="ECO:0000313" key="4">
    <source>
        <dbReference type="EMBL" id="GAA4445651.1"/>
    </source>
</evidence>
<keyword evidence="1" id="KW-0547">Nucleotide-binding</keyword>
<dbReference type="Pfam" id="PF00005">
    <property type="entry name" value="ABC_tran"/>
    <property type="match status" value="2"/>
</dbReference>
<dbReference type="SMART" id="SM00382">
    <property type="entry name" value="AAA"/>
    <property type="match status" value="2"/>
</dbReference>
<dbReference type="PANTHER" id="PTHR42855:SF2">
    <property type="entry name" value="DRUG RESISTANCE ABC TRANSPORTER,ATP-BINDING PROTEIN"/>
    <property type="match status" value="1"/>
</dbReference>
<dbReference type="InterPro" id="IPR003593">
    <property type="entry name" value="AAA+_ATPase"/>
</dbReference>
<sequence>MISTNNVSLSYGKRTLFEDVTIKFVPGNCYGLIGANGAGKSTFLKILSGEIDPNTGTIDKPANARLAILKQNQFEYDEYPALQTVIMGHKRLYEIMQEKDAIYAKPDFSEADGIRAAELEGEFADMEGWNADYEAAELLSGLGISENLHYSLMRDLSGSEKVRVLLAQALFGNPDILLLDEPTNHLDAESIMWLENFLDNFQNTVIVVSHDRHFLDAVCTHVADIDFGKIQMFAGNYSFWYESSQLALKQRSDANKKTEDKRKELEEFIRRFSANASKSKQATSRAKLLEKLTVDDIKPSSRKYPYIAFKPEREAGNQLLHVENLSKSVDGVTIFQDVSLMVNKGDKIAVIGRNDIAASTFFKLIMDELQPDSGSYKWGTTITASLFPKDNAEFFDTNLNLVDWLRQFSVEKDESFIRGFLGRMLFSGEESLKNANVLSGGEKVRCMFSRMMLQSGNVLLFDEPTNHLDLESITALNNALRDFDGTILFSSHDLQFVDTIANRILELTPNGIIDKRMSYEEYLSDDTIRDLRKKMYATEMV</sequence>
<dbReference type="InterPro" id="IPR051309">
    <property type="entry name" value="ABCF_ATPase"/>
</dbReference>
<gene>
    <name evidence="4" type="ORF">GCM10023188_49170</name>
</gene>
<evidence type="ECO:0000313" key="5">
    <source>
        <dbReference type="Proteomes" id="UP001500552"/>
    </source>
</evidence>
<dbReference type="GO" id="GO:0005524">
    <property type="term" value="F:ATP binding"/>
    <property type="evidence" value="ECO:0007669"/>
    <property type="project" value="UniProtKB-KW"/>
</dbReference>
<dbReference type="InterPro" id="IPR003439">
    <property type="entry name" value="ABC_transporter-like_ATP-bd"/>
</dbReference>
<dbReference type="PANTHER" id="PTHR42855">
    <property type="entry name" value="ABC TRANSPORTER ATP-BINDING SUBUNIT"/>
    <property type="match status" value="1"/>
</dbReference>
<accession>A0ABP8M715</accession>
<dbReference type="InterPro" id="IPR027417">
    <property type="entry name" value="P-loop_NTPase"/>
</dbReference>
<keyword evidence="5" id="KW-1185">Reference proteome</keyword>
<organism evidence="4 5">
    <name type="scientific">Pontibacter saemangeumensis</name>
    <dbReference type="NCBI Taxonomy" id="1084525"/>
    <lineage>
        <taxon>Bacteria</taxon>
        <taxon>Pseudomonadati</taxon>
        <taxon>Bacteroidota</taxon>
        <taxon>Cytophagia</taxon>
        <taxon>Cytophagales</taxon>
        <taxon>Hymenobacteraceae</taxon>
        <taxon>Pontibacter</taxon>
    </lineage>
</organism>
<name>A0ABP8M715_9BACT</name>
<dbReference type="SUPFAM" id="SSF52540">
    <property type="entry name" value="P-loop containing nucleoside triphosphate hydrolases"/>
    <property type="match status" value="2"/>
</dbReference>
<protein>
    <submittedName>
        <fullName evidence="4">ATP-binding cassette domain-containing protein</fullName>
    </submittedName>
</protein>
<dbReference type="CDD" id="cd03221">
    <property type="entry name" value="ABCF_EF-3"/>
    <property type="match status" value="2"/>
</dbReference>
<feature type="domain" description="ABC transporter" evidence="3">
    <location>
        <begin position="2"/>
        <end position="252"/>
    </location>
</feature>
<dbReference type="Proteomes" id="UP001500552">
    <property type="component" value="Unassembled WGS sequence"/>
</dbReference>
<evidence type="ECO:0000256" key="2">
    <source>
        <dbReference type="ARBA" id="ARBA00022840"/>
    </source>
</evidence>